<dbReference type="EMBL" id="PVSR01000055">
    <property type="protein sequence ID" value="PRW61826.1"/>
    <property type="molecule type" value="Genomic_DNA"/>
</dbReference>
<dbReference type="SUPFAM" id="SSF56784">
    <property type="entry name" value="HAD-like"/>
    <property type="match status" value="1"/>
</dbReference>
<dbReference type="NCBIfam" id="TIGR01509">
    <property type="entry name" value="HAD-SF-IA-v3"/>
    <property type="match status" value="1"/>
</dbReference>
<name>A0A2T0GRT8_ACTMO</name>
<dbReference type="PRINTS" id="PR00413">
    <property type="entry name" value="HADHALOGNASE"/>
</dbReference>
<dbReference type="InterPro" id="IPR023214">
    <property type="entry name" value="HAD_sf"/>
</dbReference>
<dbReference type="CDD" id="cd02603">
    <property type="entry name" value="HAD_sEH-N_like"/>
    <property type="match status" value="1"/>
</dbReference>
<protein>
    <submittedName>
        <fullName evidence="1">Haloacid dehalogenase</fullName>
    </submittedName>
</protein>
<organism evidence="1 2">
    <name type="scientific">Actinopolyspora mortivallis</name>
    <dbReference type="NCBI Taxonomy" id="33906"/>
    <lineage>
        <taxon>Bacteria</taxon>
        <taxon>Bacillati</taxon>
        <taxon>Actinomycetota</taxon>
        <taxon>Actinomycetes</taxon>
        <taxon>Actinopolysporales</taxon>
        <taxon>Actinopolysporaceae</taxon>
        <taxon>Actinopolyspora</taxon>
    </lineage>
</organism>
<dbReference type="Pfam" id="PF00702">
    <property type="entry name" value="Hydrolase"/>
    <property type="match status" value="1"/>
</dbReference>
<dbReference type="AlphaFoldDB" id="A0A2T0GRT8"/>
<dbReference type="RefSeq" id="WP_106115224.1">
    <property type="nucleotide sequence ID" value="NZ_PVSR01000055.1"/>
</dbReference>
<dbReference type="SFLD" id="SFLDG01129">
    <property type="entry name" value="C1.5:_HAD__Beta-PGM__Phosphata"/>
    <property type="match status" value="1"/>
</dbReference>
<dbReference type="Proteomes" id="UP000239352">
    <property type="component" value="Unassembled WGS sequence"/>
</dbReference>
<evidence type="ECO:0000313" key="1">
    <source>
        <dbReference type="EMBL" id="PRW61826.1"/>
    </source>
</evidence>
<dbReference type="InterPro" id="IPR023198">
    <property type="entry name" value="PGP-like_dom2"/>
</dbReference>
<gene>
    <name evidence="1" type="ORF">CEP50_18630</name>
</gene>
<dbReference type="SFLD" id="SFLDS00003">
    <property type="entry name" value="Haloacid_Dehalogenase"/>
    <property type="match status" value="1"/>
</dbReference>
<dbReference type="InterPro" id="IPR036412">
    <property type="entry name" value="HAD-like_sf"/>
</dbReference>
<dbReference type="Gene3D" id="1.10.150.240">
    <property type="entry name" value="Putative phosphatase, domain 2"/>
    <property type="match status" value="1"/>
</dbReference>
<proteinExistence type="predicted"/>
<keyword evidence="2" id="KW-1185">Reference proteome</keyword>
<sequence>MRTEPAVDAVVFDYGGVLTAPGEQAVESWTRAEGIRRESFTTTLREWAGRDAPEGTPLHRLETGELALEEFNELLAARLRREDGTRVPPAGLLERLFSFMPLDERMLDLVRSLRKEGLRTALLSNSWGNSYPWDRIGPLFEQAVISGEVGMRKPDPEIYRLLSDRMELSPERILFVDDLRANTAAAQRTGMRAVLHHDVERTRRDVREHLDGAQRQQHGERG</sequence>
<dbReference type="InterPro" id="IPR006439">
    <property type="entry name" value="HAD-SF_hydro_IA"/>
</dbReference>
<dbReference type="PANTHER" id="PTHR47829">
    <property type="entry name" value="HYDROLASE, PUTATIVE (AFU_ORTHOLOGUE AFUA_1G12880)-RELATED"/>
    <property type="match status" value="1"/>
</dbReference>
<dbReference type="InterPro" id="IPR052898">
    <property type="entry name" value="ACAD10-like"/>
</dbReference>
<dbReference type="InParanoid" id="A0A2T0GRT8"/>
<comment type="caution">
    <text evidence="1">The sequence shown here is derived from an EMBL/GenBank/DDBJ whole genome shotgun (WGS) entry which is preliminary data.</text>
</comment>
<dbReference type="STRING" id="1050202.GCA_000384035_01963"/>
<evidence type="ECO:0000313" key="2">
    <source>
        <dbReference type="Proteomes" id="UP000239352"/>
    </source>
</evidence>
<accession>A0A2T0GRT8</accession>
<dbReference type="Gene3D" id="3.40.50.1000">
    <property type="entry name" value="HAD superfamily/HAD-like"/>
    <property type="match status" value="1"/>
</dbReference>
<reference evidence="1 2" key="1">
    <citation type="submission" date="2018-03" db="EMBL/GenBank/DDBJ databases">
        <title>Actinopolyspora mortivallis from Sahara, screening for active biomolecules.</title>
        <authorList>
            <person name="Selama O."/>
            <person name="Wellington E.M.H."/>
            <person name="Hacene H."/>
        </authorList>
    </citation>
    <scope>NUCLEOTIDE SEQUENCE [LARGE SCALE GENOMIC DNA]</scope>
    <source>
        <strain evidence="1 2">M5A</strain>
    </source>
</reference>
<dbReference type="PANTHER" id="PTHR47829:SF1">
    <property type="entry name" value="HAD FAMILY PHOSPHATASE"/>
    <property type="match status" value="1"/>
</dbReference>